<name>A0A076NIU2_9CORY</name>
<dbReference type="Proteomes" id="UP000215374">
    <property type="component" value="Chromosome 1"/>
</dbReference>
<feature type="transmembrane region" description="Helical" evidence="1">
    <location>
        <begin position="53"/>
        <end position="72"/>
    </location>
</feature>
<dbReference type="STRING" id="156978.CIMIT_05125"/>
<dbReference type="HOGENOM" id="CLU_086622_3_0_11"/>
<reference evidence="3 5" key="2">
    <citation type="submission" date="2017-06" db="EMBL/GenBank/DDBJ databases">
        <authorList>
            <consortium name="Pathogen Informatics"/>
        </authorList>
    </citation>
    <scope>NUCLEOTIDE SEQUENCE [LARGE SCALE GENOMIC DNA]</scope>
    <source>
        <strain evidence="3 5">NCTC13015</strain>
    </source>
</reference>
<keyword evidence="1" id="KW-0472">Membrane</keyword>
<gene>
    <name evidence="2" type="ORF">CIMIT_05125</name>
    <name evidence="3" type="ORF">SAMEA4535761_01090</name>
</gene>
<evidence type="ECO:0000313" key="4">
    <source>
        <dbReference type="Proteomes" id="UP000028780"/>
    </source>
</evidence>
<protein>
    <submittedName>
        <fullName evidence="3">Uncharacterized protein conserved in bacteria</fullName>
    </submittedName>
</protein>
<evidence type="ECO:0000313" key="2">
    <source>
        <dbReference type="EMBL" id="AIJ33363.1"/>
    </source>
</evidence>
<dbReference type="EMBL" id="LT906467">
    <property type="protein sequence ID" value="SNV67643.1"/>
    <property type="molecule type" value="Genomic_DNA"/>
</dbReference>
<keyword evidence="1" id="KW-1133">Transmembrane helix</keyword>
<dbReference type="Pfam" id="PF12730">
    <property type="entry name" value="ABC2_membrane_4"/>
    <property type="match status" value="1"/>
</dbReference>
<dbReference type="EMBL" id="CP009211">
    <property type="protein sequence ID" value="AIJ33363.1"/>
    <property type="molecule type" value="Genomic_DNA"/>
</dbReference>
<reference evidence="2 4" key="1">
    <citation type="submission" date="2014-08" db="EMBL/GenBank/DDBJ databases">
        <title>Complete genome sequence of Corynebacterium imitans DSM 44264, isolated from a five-month-old boy with suspected pharyngeal diphtheria.</title>
        <authorList>
            <person name="Mollmann S."/>
            <person name="Albersmeier A."/>
            <person name="Ruckert C."/>
            <person name="Tauch A."/>
        </authorList>
    </citation>
    <scope>NUCLEOTIDE SEQUENCE [LARGE SCALE GENOMIC DNA]</scope>
    <source>
        <strain evidence="2 4">DSM 44264</strain>
    </source>
</reference>
<feature type="transmembrane region" description="Helical" evidence="1">
    <location>
        <begin position="140"/>
        <end position="165"/>
    </location>
</feature>
<sequence>MNVEILKLRRTRILLLGGLLSFGIVLFASMNLFADGQVDTFVADPGGAWSGQLIGVAMALAFLTPLQVALLASRAVDNEHASGGWLLNAVAGTRQGSLLRRKLCVLAPLIAALKLLEFGGCIAFPVLLGAPMPSGSTAGAWALYALAAVITSIALAGAMVLLAAVTESQIGVLACGVVGGFCGIVSLLSPAWLAAINPFGYFAVLLPYTFADAGPVPTQPGWALWCVYIALLGAGFYFATRALNGKEI</sequence>
<feature type="transmembrane region" description="Helical" evidence="1">
    <location>
        <begin position="222"/>
        <end position="240"/>
    </location>
</feature>
<dbReference type="RefSeq" id="WP_038590038.1">
    <property type="nucleotide sequence ID" value="NZ_CP009211.1"/>
</dbReference>
<feature type="transmembrane region" description="Helical" evidence="1">
    <location>
        <begin position="172"/>
        <end position="202"/>
    </location>
</feature>
<dbReference type="eggNOG" id="COG4200">
    <property type="taxonomic scope" value="Bacteria"/>
</dbReference>
<keyword evidence="4" id="KW-1185">Reference proteome</keyword>
<organism evidence="2 4">
    <name type="scientific">Corynebacterium imitans</name>
    <dbReference type="NCBI Taxonomy" id="156978"/>
    <lineage>
        <taxon>Bacteria</taxon>
        <taxon>Bacillati</taxon>
        <taxon>Actinomycetota</taxon>
        <taxon>Actinomycetes</taxon>
        <taxon>Mycobacteriales</taxon>
        <taxon>Corynebacteriaceae</taxon>
        <taxon>Corynebacterium</taxon>
    </lineage>
</organism>
<evidence type="ECO:0000313" key="3">
    <source>
        <dbReference type="EMBL" id="SNV67643.1"/>
    </source>
</evidence>
<dbReference type="OrthoDB" id="4407386at2"/>
<keyword evidence="1" id="KW-0812">Transmembrane</keyword>
<evidence type="ECO:0000313" key="5">
    <source>
        <dbReference type="Proteomes" id="UP000215374"/>
    </source>
</evidence>
<accession>A0A076NIU2</accession>
<proteinExistence type="predicted"/>
<feature type="transmembrane region" description="Helical" evidence="1">
    <location>
        <begin position="103"/>
        <end position="128"/>
    </location>
</feature>
<evidence type="ECO:0000256" key="1">
    <source>
        <dbReference type="SAM" id="Phobius"/>
    </source>
</evidence>
<dbReference type="Proteomes" id="UP000028780">
    <property type="component" value="Chromosome"/>
</dbReference>
<dbReference type="AlphaFoldDB" id="A0A076NIU2"/>
<feature type="transmembrane region" description="Helical" evidence="1">
    <location>
        <begin position="12"/>
        <end position="33"/>
    </location>
</feature>
<dbReference type="KEGG" id="cii:CIMIT_05125"/>